<dbReference type="EMBL" id="JBHTIR010004031">
    <property type="protein sequence ID" value="MFD0856250.1"/>
    <property type="molecule type" value="Genomic_DNA"/>
</dbReference>
<evidence type="ECO:0000313" key="3">
    <source>
        <dbReference type="Proteomes" id="UP001597083"/>
    </source>
</evidence>
<sequence>MPASAGAASSASTELSTTSRLADRRSVVLGDRFYAMSTSDGLYPASGWHIVGEMGGFWTPPLKLLDGLWFGVDGTWLGDADGPARAERHTVGYGYTR</sequence>
<proteinExistence type="predicted"/>
<feature type="non-terminal residue" evidence="2">
    <location>
        <position position="97"/>
    </location>
</feature>
<evidence type="ECO:0000256" key="1">
    <source>
        <dbReference type="SAM" id="MobiDB-lite"/>
    </source>
</evidence>
<feature type="region of interest" description="Disordered" evidence="1">
    <location>
        <begin position="1"/>
        <end position="20"/>
    </location>
</feature>
<accession>A0ABW3CNZ3</accession>
<protein>
    <submittedName>
        <fullName evidence="2">Uncharacterized protein</fullName>
    </submittedName>
</protein>
<name>A0ABW3CNZ3_9ACTN</name>
<gene>
    <name evidence="2" type="ORF">ACFQ07_28685</name>
</gene>
<organism evidence="2 3">
    <name type="scientific">Actinomadura adrarensis</name>
    <dbReference type="NCBI Taxonomy" id="1819600"/>
    <lineage>
        <taxon>Bacteria</taxon>
        <taxon>Bacillati</taxon>
        <taxon>Actinomycetota</taxon>
        <taxon>Actinomycetes</taxon>
        <taxon>Streptosporangiales</taxon>
        <taxon>Thermomonosporaceae</taxon>
        <taxon>Actinomadura</taxon>
    </lineage>
</organism>
<reference evidence="3" key="1">
    <citation type="journal article" date="2019" name="Int. J. Syst. Evol. Microbiol.">
        <title>The Global Catalogue of Microorganisms (GCM) 10K type strain sequencing project: providing services to taxonomists for standard genome sequencing and annotation.</title>
        <authorList>
            <consortium name="The Broad Institute Genomics Platform"/>
            <consortium name="The Broad Institute Genome Sequencing Center for Infectious Disease"/>
            <person name="Wu L."/>
            <person name="Ma J."/>
        </authorList>
    </citation>
    <scope>NUCLEOTIDE SEQUENCE [LARGE SCALE GENOMIC DNA]</scope>
    <source>
        <strain evidence="3">JCM 31696</strain>
    </source>
</reference>
<dbReference type="Proteomes" id="UP001597083">
    <property type="component" value="Unassembled WGS sequence"/>
</dbReference>
<evidence type="ECO:0000313" key="2">
    <source>
        <dbReference type="EMBL" id="MFD0856250.1"/>
    </source>
</evidence>
<keyword evidence="3" id="KW-1185">Reference proteome</keyword>
<comment type="caution">
    <text evidence="2">The sequence shown here is derived from an EMBL/GenBank/DDBJ whole genome shotgun (WGS) entry which is preliminary data.</text>
</comment>